<feature type="transmembrane region" description="Helical" evidence="1">
    <location>
        <begin position="172"/>
        <end position="190"/>
    </location>
</feature>
<dbReference type="Pfam" id="PF04235">
    <property type="entry name" value="DUF418"/>
    <property type="match status" value="1"/>
</dbReference>
<dbReference type="PANTHER" id="PTHR30590:SF2">
    <property type="entry name" value="INNER MEMBRANE PROTEIN"/>
    <property type="match status" value="1"/>
</dbReference>
<dbReference type="InterPro" id="IPR007349">
    <property type="entry name" value="DUF418"/>
</dbReference>
<comment type="caution">
    <text evidence="3">The sequence shown here is derived from an EMBL/GenBank/DDBJ whole genome shotgun (WGS) entry which is preliminary data.</text>
</comment>
<evidence type="ECO:0000259" key="2">
    <source>
        <dbReference type="Pfam" id="PF04235"/>
    </source>
</evidence>
<reference evidence="3 4" key="1">
    <citation type="submission" date="2016-03" db="EMBL/GenBank/DDBJ databases">
        <title>Draft genome sequence of Paenibacillus glacialis DSM 22343.</title>
        <authorList>
            <person name="Shin S.-K."/>
            <person name="Yi H."/>
        </authorList>
    </citation>
    <scope>NUCLEOTIDE SEQUENCE [LARGE SCALE GENOMIC DNA]</scope>
    <source>
        <strain evidence="3 4">DSM 22343</strain>
    </source>
</reference>
<sequence>MKRMITLDVLRGFALLGIIFINIEQMVDVNSDFSALDLMLFKVSFVAIDHRFFVIFSYLFGVGFYIFTSRAKAKGQSPIKLFLRRLLILLIFGAIHHIFQPGESLLIYAIIGFLLIPFHRAKPTIVLSSGFFFTIAGCWLGFPVLILGMFLLGHWTGQIGLFEDPERYRRGLRRTQITTFVLIVPMYFVQEMILNESGMLDVALAVGGLPVSVFYVTTIILLMQRSSVQRLLTPLANLGRMALTNYLLQTVIILTLAHSLNWFGNVHRSALYLTAVLILIGQIIASTLWLRRFKMGPIEYVWRVGTYWKVKL</sequence>
<evidence type="ECO:0000313" key="4">
    <source>
        <dbReference type="Proteomes" id="UP000076967"/>
    </source>
</evidence>
<feature type="transmembrane region" description="Helical" evidence="1">
    <location>
        <begin position="43"/>
        <end position="67"/>
    </location>
</feature>
<dbReference type="PANTHER" id="PTHR30590">
    <property type="entry name" value="INNER MEMBRANE PROTEIN"/>
    <property type="match status" value="1"/>
</dbReference>
<keyword evidence="1" id="KW-0472">Membrane</keyword>
<dbReference type="AlphaFoldDB" id="A0A168FT44"/>
<keyword evidence="1" id="KW-1133">Transmembrane helix</keyword>
<dbReference type="Proteomes" id="UP000076967">
    <property type="component" value="Unassembled WGS sequence"/>
</dbReference>
<name>A0A168FT44_9BACL</name>
<protein>
    <recommendedName>
        <fullName evidence="2">DUF418 domain-containing protein</fullName>
    </recommendedName>
</protein>
<feature type="transmembrane region" description="Helical" evidence="1">
    <location>
        <begin position="270"/>
        <end position="290"/>
    </location>
</feature>
<keyword evidence="1" id="KW-0812">Transmembrane</keyword>
<dbReference type="InterPro" id="IPR052529">
    <property type="entry name" value="Bact_Transport_Assoc"/>
</dbReference>
<evidence type="ECO:0000256" key="1">
    <source>
        <dbReference type="SAM" id="Phobius"/>
    </source>
</evidence>
<dbReference type="EMBL" id="LVJH01000056">
    <property type="protein sequence ID" value="OAB36517.1"/>
    <property type="molecule type" value="Genomic_DNA"/>
</dbReference>
<evidence type="ECO:0000313" key="3">
    <source>
        <dbReference type="EMBL" id="OAB36517.1"/>
    </source>
</evidence>
<dbReference type="OrthoDB" id="9807744at2"/>
<feature type="transmembrane region" description="Helical" evidence="1">
    <location>
        <begin position="5"/>
        <end position="23"/>
    </location>
</feature>
<dbReference type="STRING" id="494026.PGLA_20890"/>
<proteinExistence type="predicted"/>
<organism evidence="3 4">
    <name type="scientific">Paenibacillus glacialis</name>
    <dbReference type="NCBI Taxonomy" id="494026"/>
    <lineage>
        <taxon>Bacteria</taxon>
        <taxon>Bacillati</taxon>
        <taxon>Bacillota</taxon>
        <taxon>Bacilli</taxon>
        <taxon>Bacillales</taxon>
        <taxon>Paenibacillaceae</taxon>
        <taxon>Paenibacillus</taxon>
    </lineage>
</organism>
<feature type="transmembrane region" description="Helical" evidence="1">
    <location>
        <begin position="243"/>
        <end position="264"/>
    </location>
</feature>
<gene>
    <name evidence="3" type="ORF">PGLA_20890</name>
</gene>
<keyword evidence="4" id="KW-1185">Reference proteome</keyword>
<feature type="transmembrane region" description="Helical" evidence="1">
    <location>
        <begin position="131"/>
        <end position="152"/>
    </location>
</feature>
<feature type="transmembrane region" description="Helical" evidence="1">
    <location>
        <begin position="87"/>
        <end position="111"/>
    </location>
</feature>
<dbReference type="RefSeq" id="WP_068536587.1">
    <property type="nucleotide sequence ID" value="NZ_LVJH01000056.1"/>
</dbReference>
<feature type="domain" description="DUF418" evidence="2">
    <location>
        <begin position="157"/>
        <end position="309"/>
    </location>
</feature>
<feature type="transmembrane region" description="Helical" evidence="1">
    <location>
        <begin position="202"/>
        <end position="222"/>
    </location>
</feature>
<accession>A0A168FT44</accession>